<dbReference type="RefSeq" id="XP_005833514.1">
    <property type="nucleotide sequence ID" value="XM_005833457.1"/>
</dbReference>
<dbReference type="InterPro" id="IPR020472">
    <property type="entry name" value="WD40_PAC1"/>
</dbReference>
<dbReference type="Pfam" id="PF12265">
    <property type="entry name" value="CAF1C_H4-bd"/>
    <property type="match status" value="1"/>
</dbReference>
<dbReference type="PROSITE" id="PS00678">
    <property type="entry name" value="WD_REPEATS_1"/>
    <property type="match status" value="1"/>
</dbReference>
<dbReference type="InterPro" id="IPR022052">
    <property type="entry name" value="Histone-bd_RBBP4-like_N"/>
</dbReference>
<dbReference type="EMBL" id="JH992994">
    <property type="protein sequence ID" value="EKX46534.1"/>
    <property type="molecule type" value="Genomic_DNA"/>
</dbReference>
<dbReference type="OrthoDB" id="427795at2759"/>
<dbReference type="eggNOG" id="KOG0264">
    <property type="taxonomic scope" value="Eukaryota"/>
</dbReference>
<dbReference type="PRINTS" id="PR00320">
    <property type="entry name" value="GPROTEINBRPT"/>
</dbReference>
<evidence type="ECO:0000256" key="2">
    <source>
        <dbReference type="ARBA" id="ARBA00022574"/>
    </source>
</evidence>
<proteinExistence type="predicted"/>
<name>L1JEH0_GUITC</name>
<protein>
    <recommendedName>
        <fullName evidence="7">Histone-binding protein RBBP4-like N-terminal domain-containing protein</fullName>
    </recommendedName>
</protein>
<keyword evidence="3" id="KW-0677">Repeat</keyword>
<evidence type="ECO:0000256" key="6">
    <source>
        <dbReference type="PROSITE-ProRule" id="PRU00221"/>
    </source>
</evidence>
<keyword evidence="2 6" id="KW-0853">WD repeat</keyword>
<evidence type="ECO:0000313" key="8">
    <source>
        <dbReference type="EMBL" id="EKX46534.1"/>
    </source>
</evidence>
<keyword evidence="4" id="KW-0156">Chromatin regulator</keyword>
<evidence type="ECO:0000313" key="9">
    <source>
        <dbReference type="EnsemblProtists" id="EKX46534"/>
    </source>
</evidence>
<organism evidence="8">
    <name type="scientific">Guillardia theta (strain CCMP2712)</name>
    <name type="common">Cryptophyte</name>
    <dbReference type="NCBI Taxonomy" id="905079"/>
    <lineage>
        <taxon>Eukaryota</taxon>
        <taxon>Cryptophyceae</taxon>
        <taxon>Pyrenomonadales</taxon>
        <taxon>Geminigeraceae</taxon>
        <taxon>Guillardia</taxon>
    </lineage>
</organism>
<dbReference type="STRING" id="905079.L1JEH0"/>
<evidence type="ECO:0000256" key="1">
    <source>
        <dbReference type="ARBA" id="ARBA00004123"/>
    </source>
</evidence>
<dbReference type="EnsemblProtists" id="EKX46534">
    <property type="protein sequence ID" value="EKX46534"/>
    <property type="gene ID" value="GUITHDRAFT_107737"/>
</dbReference>
<keyword evidence="5" id="KW-0539">Nucleus</keyword>
<feature type="domain" description="Histone-binding protein RBBP4-like N-terminal" evidence="7">
    <location>
        <begin position="6"/>
        <end position="71"/>
    </location>
</feature>
<evidence type="ECO:0000259" key="7">
    <source>
        <dbReference type="Pfam" id="PF12265"/>
    </source>
</evidence>
<dbReference type="SUPFAM" id="SSF50978">
    <property type="entry name" value="WD40 repeat-like"/>
    <property type="match status" value="1"/>
</dbReference>
<comment type="subcellular location">
    <subcellularLocation>
        <location evidence="1">Nucleus</location>
    </subcellularLocation>
</comment>
<keyword evidence="10" id="KW-1185">Reference proteome</keyword>
<dbReference type="PANTHER" id="PTHR22850">
    <property type="entry name" value="WD40 REPEAT FAMILY"/>
    <property type="match status" value="1"/>
</dbReference>
<reference evidence="8 10" key="1">
    <citation type="journal article" date="2012" name="Nature">
        <title>Algal genomes reveal evolutionary mosaicism and the fate of nucleomorphs.</title>
        <authorList>
            <consortium name="DOE Joint Genome Institute"/>
            <person name="Curtis B.A."/>
            <person name="Tanifuji G."/>
            <person name="Burki F."/>
            <person name="Gruber A."/>
            <person name="Irimia M."/>
            <person name="Maruyama S."/>
            <person name="Arias M.C."/>
            <person name="Ball S.G."/>
            <person name="Gile G.H."/>
            <person name="Hirakawa Y."/>
            <person name="Hopkins J.F."/>
            <person name="Kuo A."/>
            <person name="Rensing S.A."/>
            <person name="Schmutz J."/>
            <person name="Symeonidi A."/>
            <person name="Elias M."/>
            <person name="Eveleigh R.J."/>
            <person name="Herman E.K."/>
            <person name="Klute M.J."/>
            <person name="Nakayama T."/>
            <person name="Obornik M."/>
            <person name="Reyes-Prieto A."/>
            <person name="Armbrust E.V."/>
            <person name="Aves S.J."/>
            <person name="Beiko R.G."/>
            <person name="Coutinho P."/>
            <person name="Dacks J.B."/>
            <person name="Durnford D.G."/>
            <person name="Fast N.M."/>
            <person name="Green B.R."/>
            <person name="Grisdale C.J."/>
            <person name="Hempel F."/>
            <person name="Henrissat B."/>
            <person name="Hoppner M.P."/>
            <person name="Ishida K."/>
            <person name="Kim E."/>
            <person name="Koreny L."/>
            <person name="Kroth P.G."/>
            <person name="Liu Y."/>
            <person name="Malik S.B."/>
            <person name="Maier U.G."/>
            <person name="McRose D."/>
            <person name="Mock T."/>
            <person name="Neilson J.A."/>
            <person name="Onodera N.T."/>
            <person name="Poole A.M."/>
            <person name="Pritham E.J."/>
            <person name="Richards T.A."/>
            <person name="Rocap G."/>
            <person name="Roy S.W."/>
            <person name="Sarai C."/>
            <person name="Schaack S."/>
            <person name="Shirato S."/>
            <person name="Slamovits C.H."/>
            <person name="Spencer D.F."/>
            <person name="Suzuki S."/>
            <person name="Worden A.Z."/>
            <person name="Zauner S."/>
            <person name="Barry K."/>
            <person name="Bell C."/>
            <person name="Bharti A.K."/>
            <person name="Crow J.A."/>
            <person name="Grimwood J."/>
            <person name="Kramer R."/>
            <person name="Lindquist E."/>
            <person name="Lucas S."/>
            <person name="Salamov A."/>
            <person name="McFadden G.I."/>
            <person name="Lane C.E."/>
            <person name="Keeling P.J."/>
            <person name="Gray M.W."/>
            <person name="Grigoriev I.V."/>
            <person name="Archibald J.M."/>
        </authorList>
    </citation>
    <scope>NUCLEOTIDE SEQUENCE</scope>
    <source>
        <strain evidence="8 10">CCMP2712</strain>
    </source>
</reference>
<dbReference type="Gene3D" id="2.130.10.10">
    <property type="entry name" value="YVTN repeat-like/Quinoprotein amine dehydrogenase"/>
    <property type="match status" value="1"/>
</dbReference>
<feature type="repeat" description="WD" evidence="6">
    <location>
        <begin position="147"/>
        <end position="186"/>
    </location>
</feature>
<reference evidence="10" key="2">
    <citation type="submission" date="2012-11" db="EMBL/GenBank/DDBJ databases">
        <authorList>
            <person name="Kuo A."/>
            <person name="Curtis B.A."/>
            <person name="Tanifuji G."/>
            <person name="Burki F."/>
            <person name="Gruber A."/>
            <person name="Irimia M."/>
            <person name="Maruyama S."/>
            <person name="Arias M.C."/>
            <person name="Ball S.G."/>
            <person name="Gile G.H."/>
            <person name="Hirakawa Y."/>
            <person name="Hopkins J.F."/>
            <person name="Rensing S.A."/>
            <person name="Schmutz J."/>
            <person name="Symeonidi A."/>
            <person name="Elias M."/>
            <person name="Eveleigh R.J."/>
            <person name="Herman E.K."/>
            <person name="Klute M.J."/>
            <person name="Nakayama T."/>
            <person name="Obornik M."/>
            <person name="Reyes-Prieto A."/>
            <person name="Armbrust E.V."/>
            <person name="Aves S.J."/>
            <person name="Beiko R.G."/>
            <person name="Coutinho P."/>
            <person name="Dacks J.B."/>
            <person name="Durnford D.G."/>
            <person name="Fast N.M."/>
            <person name="Green B.R."/>
            <person name="Grisdale C."/>
            <person name="Hempe F."/>
            <person name="Henrissat B."/>
            <person name="Hoppner M.P."/>
            <person name="Ishida K.-I."/>
            <person name="Kim E."/>
            <person name="Koreny L."/>
            <person name="Kroth P.G."/>
            <person name="Liu Y."/>
            <person name="Malik S.-B."/>
            <person name="Maier U.G."/>
            <person name="McRose D."/>
            <person name="Mock T."/>
            <person name="Neilson J.A."/>
            <person name="Onodera N.T."/>
            <person name="Poole A.M."/>
            <person name="Pritham E.J."/>
            <person name="Richards T.A."/>
            <person name="Rocap G."/>
            <person name="Roy S.W."/>
            <person name="Sarai C."/>
            <person name="Schaack S."/>
            <person name="Shirato S."/>
            <person name="Slamovits C.H."/>
            <person name="Spencer D.F."/>
            <person name="Suzuki S."/>
            <person name="Worden A.Z."/>
            <person name="Zauner S."/>
            <person name="Barry K."/>
            <person name="Bell C."/>
            <person name="Bharti A.K."/>
            <person name="Crow J.A."/>
            <person name="Grimwood J."/>
            <person name="Kramer R."/>
            <person name="Lindquist E."/>
            <person name="Lucas S."/>
            <person name="Salamov A."/>
            <person name="McFadden G.I."/>
            <person name="Lane C.E."/>
            <person name="Keeling P.J."/>
            <person name="Gray M.W."/>
            <person name="Grigoriev I.V."/>
            <person name="Archibald J.M."/>
        </authorList>
    </citation>
    <scope>NUCLEOTIDE SEQUENCE</scope>
    <source>
        <strain evidence="10">CCMP2712</strain>
    </source>
</reference>
<dbReference type="KEGG" id="gtt:GUITHDRAFT_107737"/>
<reference evidence="9" key="3">
    <citation type="submission" date="2016-03" db="UniProtKB">
        <authorList>
            <consortium name="EnsemblProtists"/>
        </authorList>
    </citation>
    <scope>IDENTIFICATION</scope>
</reference>
<evidence type="ECO:0000256" key="4">
    <source>
        <dbReference type="ARBA" id="ARBA00022853"/>
    </source>
</evidence>
<sequence length="445" mass="49550">MNDHSKYLQWKKSIPLVYDFFTHHNLQVPSPCVHWSSVLSKEEKHLSQIMCFSERGNTKNHIIISKVKVPSEYQSDLSRISQFNESKPSPHMETLGKIKAPRNTEVNRLRTFPTCKHLLLSKSDLSDLHIWDISDPSSPKDKDPVVLKGHEDGVCESSFAVDTCDSAMMVASGDQQGNVLIWDVQSLESGTDGKKALSPIQSLKGDNGHTDTVEAVKFQPKSSQELCSAGDDKSIRLWDLRAPEAPVASAFNENDNDFHCVDWSAFDLNSLLAGDSQGVVYLYDKRKACYRLFEPSELIYYVQFSAESKDCYIRSFSGHTAAVTCLEFNPLTPNYFASGGEDGCVVLWDTNKEQAMAVNGSTVDTNVELIFNHVGHRGSIQDLNWNPESPWCLATVSEDSSEGLGGGTIQIWRSSSLSRMTKDELSKEIELVCRDSKRVKTGPGP</sequence>
<dbReference type="InterPro" id="IPR019775">
    <property type="entry name" value="WD40_repeat_CS"/>
</dbReference>
<dbReference type="PROSITE" id="PS50294">
    <property type="entry name" value="WD_REPEATS_REGION"/>
    <property type="match status" value="2"/>
</dbReference>
<dbReference type="InterPro" id="IPR015943">
    <property type="entry name" value="WD40/YVTN_repeat-like_dom_sf"/>
</dbReference>
<dbReference type="SMART" id="SM00320">
    <property type="entry name" value="WD40"/>
    <property type="match status" value="6"/>
</dbReference>
<accession>L1JEH0</accession>
<dbReference type="AlphaFoldDB" id="L1JEH0"/>
<dbReference type="InterPro" id="IPR050459">
    <property type="entry name" value="WD_repeat_RBAP46/RBAP48/MSI1"/>
</dbReference>
<dbReference type="Pfam" id="PF00400">
    <property type="entry name" value="WD40"/>
    <property type="match status" value="3"/>
</dbReference>
<dbReference type="GeneID" id="17303070"/>
<dbReference type="Proteomes" id="UP000011087">
    <property type="component" value="Unassembled WGS sequence"/>
</dbReference>
<feature type="repeat" description="WD" evidence="6">
    <location>
        <begin position="316"/>
        <end position="358"/>
    </location>
</feature>
<dbReference type="HOGENOM" id="CLU_020445_3_1_1"/>
<gene>
    <name evidence="8" type="ORF">GUITHDRAFT_107737</name>
</gene>
<dbReference type="InterPro" id="IPR036322">
    <property type="entry name" value="WD40_repeat_dom_sf"/>
</dbReference>
<evidence type="ECO:0000256" key="3">
    <source>
        <dbReference type="ARBA" id="ARBA00022737"/>
    </source>
</evidence>
<evidence type="ECO:0000256" key="5">
    <source>
        <dbReference type="ARBA" id="ARBA00023242"/>
    </source>
</evidence>
<dbReference type="OMA" id="VQWCPDR"/>
<dbReference type="GO" id="GO:0005634">
    <property type="term" value="C:nucleus"/>
    <property type="evidence" value="ECO:0007669"/>
    <property type="project" value="UniProtKB-SubCell"/>
</dbReference>
<dbReference type="InterPro" id="IPR001680">
    <property type="entry name" value="WD40_rpt"/>
</dbReference>
<dbReference type="PROSITE" id="PS50082">
    <property type="entry name" value="WD_REPEATS_2"/>
    <property type="match status" value="3"/>
</dbReference>
<evidence type="ECO:0000313" key="10">
    <source>
        <dbReference type="Proteomes" id="UP000011087"/>
    </source>
</evidence>
<dbReference type="GO" id="GO:0006325">
    <property type="term" value="P:chromatin organization"/>
    <property type="evidence" value="ECO:0007669"/>
    <property type="project" value="UniProtKB-KW"/>
</dbReference>
<dbReference type="PaxDb" id="55529-EKX46534"/>
<feature type="repeat" description="WD" evidence="6">
    <location>
        <begin position="206"/>
        <end position="248"/>
    </location>
</feature>